<accession>A0A1J5Q2A6</accession>
<evidence type="ECO:0000313" key="1">
    <source>
        <dbReference type="EMBL" id="OIQ74127.1"/>
    </source>
</evidence>
<organism evidence="1">
    <name type="scientific">mine drainage metagenome</name>
    <dbReference type="NCBI Taxonomy" id="410659"/>
    <lineage>
        <taxon>unclassified sequences</taxon>
        <taxon>metagenomes</taxon>
        <taxon>ecological metagenomes</taxon>
    </lineage>
</organism>
<dbReference type="EMBL" id="MLJW01002615">
    <property type="protein sequence ID" value="OIQ74127.1"/>
    <property type="molecule type" value="Genomic_DNA"/>
</dbReference>
<dbReference type="AlphaFoldDB" id="A0A1J5Q2A6"/>
<gene>
    <name evidence="1" type="ORF">GALL_442320</name>
</gene>
<proteinExistence type="predicted"/>
<name>A0A1J5Q2A6_9ZZZZ</name>
<protein>
    <submittedName>
        <fullName evidence="1">Uncharacterized protein</fullName>
    </submittedName>
</protein>
<sequence>MRGNRRGQSFVRRPDIGHTFLRRHMLHHHAQPRRLAPYPVEHAVDEHCLSVENIDGRISHLAMHAQRQANVGHRLQHRAHLVKVAHTRVGVGGGPGGIQLYRSGQPGPGGGHDILWVGVLGQVERHQRRERRPLRHRPQDAVAVIGGLSRGHHRRHKVRHHDGAREMARRLGQDTFEHGTIAQVQVPVVGAAEGEALGHALRLHKMEGDFQWVHRFSCCPFHKQPRPPLGQ</sequence>
<comment type="caution">
    <text evidence="1">The sequence shown here is derived from an EMBL/GenBank/DDBJ whole genome shotgun (WGS) entry which is preliminary data.</text>
</comment>
<reference evidence="1" key="1">
    <citation type="submission" date="2016-10" db="EMBL/GenBank/DDBJ databases">
        <title>Sequence of Gallionella enrichment culture.</title>
        <authorList>
            <person name="Poehlein A."/>
            <person name="Muehling M."/>
            <person name="Daniel R."/>
        </authorList>
    </citation>
    <scope>NUCLEOTIDE SEQUENCE</scope>
</reference>